<evidence type="ECO:0000313" key="1">
    <source>
        <dbReference type="EMBL" id="KAH7854420.1"/>
    </source>
</evidence>
<protein>
    <submittedName>
        <fullName evidence="1">Uncharacterized protein</fullName>
    </submittedName>
</protein>
<name>A0ACB7YLP2_9ERIC</name>
<proteinExistence type="predicted"/>
<evidence type="ECO:0000313" key="2">
    <source>
        <dbReference type="Proteomes" id="UP000828048"/>
    </source>
</evidence>
<dbReference type="Proteomes" id="UP000828048">
    <property type="component" value="Chromosome 11"/>
</dbReference>
<accession>A0ACB7YLP2</accession>
<organism evidence="1 2">
    <name type="scientific">Vaccinium darrowii</name>
    <dbReference type="NCBI Taxonomy" id="229202"/>
    <lineage>
        <taxon>Eukaryota</taxon>
        <taxon>Viridiplantae</taxon>
        <taxon>Streptophyta</taxon>
        <taxon>Embryophyta</taxon>
        <taxon>Tracheophyta</taxon>
        <taxon>Spermatophyta</taxon>
        <taxon>Magnoliopsida</taxon>
        <taxon>eudicotyledons</taxon>
        <taxon>Gunneridae</taxon>
        <taxon>Pentapetalae</taxon>
        <taxon>asterids</taxon>
        <taxon>Ericales</taxon>
        <taxon>Ericaceae</taxon>
        <taxon>Vaccinioideae</taxon>
        <taxon>Vaccinieae</taxon>
        <taxon>Vaccinium</taxon>
    </lineage>
</organism>
<gene>
    <name evidence="1" type="ORF">Vadar_013570</name>
</gene>
<comment type="caution">
    <text evidence="1">The sequence shown here is derived from an EMBL/GenBank/DDBJ whole genome shotgun (WGS) entry which is preliminary data.</text>
</comment>
<dbReference type="EMBL" id="CM037161">
    <property type="protein sequence ID" value="KAH7854420.1"/>
    <property type="molecule type" value="Genomic_DNA"/>
</dbReference>
<keyword evidence="2" id="KW-1185">Reference proteome</keyword>
<reference evidence="1 2" key="1">
    <citation type="journal article" date="2021" name="Hortic Res">
        <title>High-quality reference genome and annotation aids understanding of berry development for evergreen blueberry (Vaccinium darrowii).</title>
        <authorList>
            <person name="Yu J."/>
            <person name="Hulse-Kemp A.M."/>
            <person name="Babiker E."/>
            <person name="Staton M."/>
        </authorList>
    </citation>
    <scope>NUCLEOTIDE SEQUENCE [LARGE SCALE GENOMIC DNA]</scope>
    <source>
        <strain evidence="2">cv. NJ 8807/NJ 8810</strain>
        <tissue evidence="1">Young leaf</tissue>
    </source>
</reference>
<sequence>MNKWREALTEVANLSGWDLPKGTEAVKGIQVNAKPFDQKMDKLRYHESILEVQNDSLGTEAVGGRLLYFNDPKDVQVNAKGFNKMYNLWLLHLDYVHLTTDFEHISRRLLWLSWKGFPLECLPWNLSTEKLIALDLSYSCLKKVWSGYKASSCLKELKLANCSLSYLPDEIGNLISLQSLDLQQNNLITIPDRICNLTCLKFLDLACNNVSRLPSEIGRLTSLEYLNLGFLTEIEALTSLKNLRHQCKRSLALPLPDSIWSLTRLRRLILDGCNLSHLPSEIGNLASLYKLSLRVNNICTLPDSIRNLHRLQYLFLRNCEKLQSLPKLPTGCEVSADDCKSLESLPLELDQLGQNMFCSGSNKLVENDFANRLLKQLHRSKGLAELENVVNILVPTGGDDPTQFPYQGRGSYISFVVPPLVKHKMLGWVICVFFTGPGEGVLPFVSMEHRVICNKIEKERVYSNTVHCYFPPTCQDHVWLRYTPQGFSGLHLKDGDEVEISILSHHASLVKSWGVDLIYEVDENITKTNENQEALIQYTPTLYENVRQPARRFYLAN</sequence>